<reference evidence="2" key="1">
    <citation type="submission" date="2020-05" db="EMBL/GenBank/DDBJ databases">
        <title>WGS assembly of Panicum virgatum.</title>
        <authorList>
            <person name="Lovell J.T."/>
            <person name="Jenkins J."/>
            <person name="Shu S."/>
            <person name="Juenger T.E."/>
            <person name="Schmutz J."/>
        </authorList>
    </citation>
    <scope>NUCLEOTIDE SEQUENCE</scope>
    <source>
        <strain evidence="2">AP13</strain>
    </source>
</reference>
<dbReference type="EMBL" id="CM029041">
    <property type="protein sequence ID" value="KAG2631111.1"/>
    <property type="molecule type" value="Genomic_DNA"/>
</dbReference>
<dbReference type="PANTHER" id="PTHR45125:SF28">
    <property type="entry name" value="OS02G0603500 PROTEIN"/>
    <property type="match status" value="1"/>
</dbReference>
<accession>A0A8T0V352</accession>
<evidence type="ECO:0000313" key="2">
    <source>
        <dbReference type="EMBL" id="KAG2631111.1"/>
    </source>
</evidence>
<evidence type="ECO:0000313" key="3">
    <source>
        <dbReference type="Proteomes" id="UP000823388"/>
    </source>
</evidence>
<keyword evidence="3" id="KW-1185">Reference proteome</keyword>
<feature type="region of interest" description="Disordered" evidence="1">
    <location>
        <begin position="300"/>
        <end position="332"/>
    </location>
</feature>
<name>A0A8T0V352_PANVG</name>
<dbReference type="Proteomes" id="UP000823388">
    <property type="component" value="Chromosome 3K"/>
</dbReference>
<evidence type="ECO:0000256" key="1">
    <source>
        <dbReference type="SAM" id="MobiDB-lite"/>
    </source>
</evidence>
<dbReference type="AlphaFoldDB" id="A0A8T0V352"/>
<gene>
    <name evidence="2" type="ORF">PVAP13_3KG573700</name>
</gene>
<comment type="caution">
    <text evidence="2">The sequence shown here is derived from an EMBL/GenBank/DDBJ whole genome shotgun (WGS) entry which is preliminary data.</text>
</comment>
<protein>
    <recommendedName>
        <fullName evidence="4">No apical meristem-associated C-terminal domain-containing protein</fullName>
    </recommendedName>
</protein>
<feature type="region of interest" description="Disordered" evidence="1">
    <location>
        <begin position="1"/>
        <end position="61"/>
    </location>
</feature>
<feature type="compositionally biased region" description="Basic residues" evidence="1">
    <location>
        <begin position="28"/>
        <end position="40"/>
    </location>
</feature>
<organism evidence="2 3">
    <name type="scientific">Panicum virgatum</name>
    <name type="common">Blackwell switchgrass</name>
    <dbReference type="NCBI Taxonomy" id="38727"/>
    <lineage>
        <taxon>Eukaryota</taxon>
        <taxon>Viridiplantae</taxon>
        <taxon>Streptophyta</taxon>
        <taxon>Embryophyta</taxon>
        <taxon>Tracheophyta</taxon>
        <taxon>Spermatophyta</taxon>
        <taxon>Magnoliopsida</taxon>
        <taxon>Liliopsida</taxon>
        <taxon>Poales</taxon>
        <taxon>Poaceae</taxon>
        <taxon>PACMAD clade</taxon>
        <taxon>Panicoideae</taxon>
        <taxon>Panicodae</taxon>
        <taxon>Paniceae</taxon>
        <taxon>Panicinae</taxon>
        <taxon>Panicum</taxon>
        <taxon>Panicum sect. Hiantes</taxon>
    </lineage>
</organism>
<proteinExistence type="predicted"/>
<dbReference type="PANTHER" id="PTHR45125">
    <property type="entry name" value="F21J9.4-RELATED"/>
    <property type="match status" value="1"/>
</dbReference>
<sequence>MERSTQASRAIFGGRRPPCLTTAPPEKTRHRPFVAPHPRRTANPPAAGLPRRQDLPSPAGGLPCQLPNDVLVPPRGRQTSTFTEPQGASPPFSTAAIFDARSTASSLVLMYEAADDDFRSTPIVDWTPDFSANHFSICLITSELILFLMFTSESSLVVLSSSLLWSPLELLMASDPTPSSGGKGVSRRGSGYIQCEDIQLCTSWMNISNDPIIDFDSNRSANSLEHRMGIILKDCMLFQACYEQIERRNPSGVPYQEHMIEAQARYARASNGKSFQLVHCWLKVRHCEKFASLLLNKMPSRKQDAAPEGEEQQEASQGPPSKKARPPEGDDEYKDMMQNLMVMKAEEHKMKKERWDKDMVMEERRLQWEHEQKIILCLLL</sequence>
<evidence type="ECO:0008006" key="4">
    <source>
        <dbReference type="Google" id="ProtNLM"/>
    </source>
</evidence>